<evidence type="ECO:0000313" key="2">
    <source>
        <dbReference type="Proteomes" id="UP000028091"/>
    </source>
</evidence>
<protein>
    <submittedName>
        <fullName evidence="1">Uncharacterized protein</fullName>
    </submittedName>
</protein>
<evidence type="ECO:0000313" key="1">
    <source>
        <dbReference type="EMBL" id="KEP27308.1"/>
    </source>
</evidence>
<keyword evidence="2" id="KW-1185">Reference proteome</keyword>
<name>A0A081LDI2_9BACI</name>
<proteinExistence type="predicted"/>
<dbReference type="RefSeq" id="WP_008344527.1">
    <property type="nucleotide sequence ID" value="NZ_JALPZN010000060.1"/>
</dbReference>
<dbReference type="eggNOG" id="ENOG503308G">
    <property type="taxonomic scope" value="Bacteria"/>
</dbReference>
<dbReference type="AlphaFoldDB" id="A0A081LDI2"/>
<sequence length="64" mass="7133">MANTIEQFILAVATTNKERVIGGTAVFFCENKEELDMYAMNLEAILDGIAHGIGEDLYLIVKHF</sequence>
<dbReference type="EMBL" id="JOTP01000004">
    <property type="protein sequence ID" value="KEP27308.1"/>
    <property type="molecule type" value="Genomic_DNA"/>
</dbReference>
<gene>
    <name evidence="1" type="ORF">BA70_13325</name>
</gene>
<organism evidence="1 2">
    <name type="scientific">Bacillus zhangzhouensis</name>
    <dbReference type="NCBI Taxonomy" id="1178540"/>
    <lineage>
        <taxon>Bacteria</taxon>
        <taxon>Bacillati</taxon>
        <taxon>Bacillota</taxon>
        <taxon>Bacilli</taxon>
        <taxon>Bacillales</taxon>
        <taxon>Bacillaceae</taxon>
        <taxon>Bacillus</taxon>
    </lineage>
</organism>
<dbReference type="GeneID" id="61770015"/>
<reference evidence="1 2" key="1">
    <citation type="submission" date="2012-09" db="EMBL/GenBank/DDBJ databases">
        <title>Genome Sequence of Bacillus sp. DW5-4.</title>
        <authorList>
            <person name="Lai Q."/>
            <person name="Liu Y."/>
            <person name="Shao Z."/>
        </authorList>
    </citation>
    <scope>NUCLEOTIDE SEQUENCE [LARGE SCALE GENOMIC DNA]</scope>
    <source>
        <strain evidence="1 2">DW5-4</strain>
    </source>
</reference>
<dbReference type="OrthoDB" id="1955035at2"/>
<dbReference type="InterPro" id="IPR054055">
    <property type="entry name" value="YpzH"/>
</dbReference>
<accession>A0A081LDI2</accession>
<dbReference type="Proteomes" id="UP000028091">
    <property type="component" value="Unassembled WGS sequence"/>
</dbReference>
<dbReference type="Pfam" id="PF21835">
    <property type="entry name" value="YIEGIA_cap"/>
    <property type="match status" value="1"/>
</dbReference>
<comment type="caution">
    <text evidence="1">The sequence shown here is derived from an EMBL/GenBank/DDBJ whole genome shotgun (WGS) entry which is preliminary data.</text>
</comment>